<dbReference type="Proteomes" id="UP000186588">
    <property type="component" value="Unassembled WGS sequence"/>
</dbReference>
<evidence type="ECO:0000313" key="3">
    <source>
        <dbReference type="EMBL" id="GAT90972.1"/>
    </source>
</evidence>
<dbReference type="RefSeq" id="WP_094751004.1">
    <property type="nucleotide sequence ID" value="NZ_AP019008.1"/>
</dbReference>
<accession>A0A1L8CIG3</accession>
<feature type="transmembrane region" description="Helical" evidence="1">
    <location>
        <begin position="94"/>
        <end position="119"/>
    </location>
</feature>
<dbReference type="CDD" id="cd21807">
    <property type="entry name" value="ABC-2_lan_permease_MutE_EpiE-like"/>
    <property type="match status" value="1"/>
</dbReference>
<evidence type="ECO:0000256" key="1">
    <source>
        <dbReference type="SAM" id="Phobius"/>
    </source>
</evidence>
<keyword evidence="1" id="KW-1133">Transmembrane helix</keyword>
<feature type="transmembrane region" description="Helical" evidence="1">
    <location>
        <begin position="215"/>
        <end position="235"/>
    </location>
</feature>
<keyword evidence="2" id="KW-0614">Plasmid</keyword>
<dbReference type="AlphaFoldDB" id="A0A1L8CIG3"/>
<feature type="transmembrane region" description="Helical" evidence="1">
    <location>
        <begin position="20"/>
        <end position="38"/>
    </location>
</feature>
<geneLocation type="plasmid" evidence="2 4">
    <name>pKUNFF30-6</name>
</geneLocation>
<proteinExistence type="predicted"/>
<reference evidence="3 4" key="1">
    <citation type="journal article" date="2016" name="Syst. Appl. Microbiol.">
        <title>Genomic characterization of a fructophilic bee symbiont Lactobacillus kunkeei reveals its niche-specific adaptation.</title>
        <authorList>
            <person name="Maeno S."/>
            <person name="Tanizawa Y."/>
            <person name="Kanesaki Y."/>
            <person name="Kubota E."/>
            <person name="Kumar H."/>
            <person name="Dicks L."/>
            <person name="Salminen S."/>
            <person name="Nakagawa J."/>
            <person name="Arita M."/>
            <person name="Endo A."/>
        </authorList>
    </citation>
    <scope>NUCLEOTIDE SEQUENCE [LARGE SCALE GENOMIC DNA]</scope>
    <source>
        <strain evidence="3 4">FF30-6</strain>
    </source>
</reference>
<reference evidence="4" key="3">
    <citation type="journal article" date="2020" name="Front. Microbiol.">
        <title>Kunkecin A, a New Nisin Variant Bacteriocin Produced by the Fructophilic Lactic Acid Bacterium, Apilactobacillus kunkeei FF30-6 Isolated from Honey bees.</title>
        <authorList>
            <person name="Zendo T."/>
            <person name="Ohashi C."/>
            <person name="Maeno S."/>
            <person name="Piao X."/>
            <person name="Salminen S."/>
            <person name="Sonomoto K."/>
            <person name="Endo A."/>
        </authorList>
    </citation>
    <scope>NUCLEOTIDE SEQUENCE [LARGE SCALE GENOMIC DNA]</scope>
    <source>
        <strain evidence="4">FF30-6</strain>
        <plasmid evidence="4">pKUNFF30-6</plasmid>
    </source>
</reference>
<protein>
    <submittedName>
        <fullName evidence="3">Major facilitator superfamily transporter</fullName>
    </submittedName>
    <submittedName>
        <fullName evidence="2">Putative self-immunity protein KukE</fullName>
    </submittedName>
</protein>
<evidence type="ECO:0000313" key="2">
    <source>
        <dbReference type="EMBL" id="BBG67194.1"/>
    </source>
</evidence>
<name>A0A1L8CIG3_9LACO</name>
<evidence type="ECO:0000313" key="4">
    <source>
        <dbReference type="Proteomes" id="UP000186588"/>
    </source>
</evidence>
<feature type="transmembrane region" description="Helical" evidence="1">
    <location>
        <begin position="50"/>
        <end position="67"/>
    </location>
</feature>
<dbReference type="Proteomes" id="UP000186588">
    <property type="component" value="Plasmid pKUNFF30-6"/>
</dbReference>
<dbReference type="Pfam" id="PF12730">
    <property type="entry name" value="ABC2_membrane_4"/>
    <property type="match status" value="1"/>
</dbReference>
<dbReference type="EMBL" id="BDDX01000012">
    <property type="protein sequence ID" value="GAT90972.1"/>
    <property type="molecule type" value="Genomic_DNA"/>
</dbReference>
<feature type="transmembrane region" description="Helical" evidence="1">
    <location>
        <begin position="156"/>
        <end position="179"/>
    </location>
</feature>
<keyword evidence="1" id="KW-0812">Transmembrane</keyword>
<gene>
    <name evidence="2" type="primary">kukE</name>
    <name evidence="3" type="ORF">FF306_01092</name>
    <name evidence="2" type="ORF">FF306_p00015</name>
</gene>
<dbReference type="EMBL" id="AP019008">
    <property type="protein sequence ID" value="BBG67194.1"/>
    <property type="molecule type" value="Genomic_DNA"/>
</dbReference>
<sequence>MTSLINSEFLKIRRTSIPWLTILVPFFCVFLVAVVFAGNEYSMQSIINQWSLIWVLLFSVLLSGMTTHHESISTQYKSILSSPVSLFKFELSRLIMLVELFFIGNVFLAILVCISKFYFSSMVGMGYILLSIIMVSISGLWTVPFFLLISRLSNMFVGILIGLFGFLIGGVFSGTRFGYLIPFTWSPETASPIIRMHVNGVPYSLGTHSFMNTTYIILSLSLFIVLALTECLLFTRQEVKK</sequence>
<reference evidence="2" key="2">
    <citation type="journal article" date="2020" name="Front">
        <title>Kunkecin A, a New Nisin Variant Bacteriocin Produced by the Fructophilic Lactic Acid Bacterium, Apilactobacillus kunkeei FF30-6 Isolated from Honey bees.</title>
        <authorList>
            <person name="Zendo T."/>
            <person name="Ohashi C."/>
            <person name="Maeno S."/>
            <person name="Piao X."/>
            <person name="Salminen S."/>
            <person name="Sonomoto K."/>
            <person name="Endo A."/>
        </authorList>
    </citation>
    <scope>NUCLEOTIDE SEQUENCE</scope>
    <source>
        <strain evidence="2">FF30-6</strain>
        <plasmid evidence="2">pKUNFF30-6</plasmid>
    </source>
</reference>
<dbReference type="InterPro" id="IPR021205">
    <property type="entry name" value="Lanti_perm_SpaE/MutE/EpiE-like"/>
</dbReference>
<organism evidence="3 4">
    <name type="scientific">Apilactobacillus kunkeei</name>
    <dbReference type="NCBI Taxonomy" id="148814"/>
    <lineage>
        <taxon>Bacteria</taxon>
        <taxon>Bacillati</taxon>
        <taxon>Bacillota</taxon>
        <taxon>Bacilli</taxon>
        <taxon>Lactobacillales</taxon>
        <taxon>Lactobacillaceae</taxon>
        <taxon>Apilactobacillus</taxon>
    </lineage>
</organism>
<keyword evidence="1" id="KW-0472">Membrane</keyword>
<feature type="transmembrane region" description="Helical" evidence="1">
    <location>
        <begin position="125"/>
        <end position="149"/>
    </location>
</feature>